<feature type="domain" description="GGDEF" evidence="2">
    <location>
        <begin position="179"/>
        <end position="308"/>
    </location>
</feature>
<dbReference type="Pfam" id="PF00990">
    <property type="entry name" value="GGDEF"/>
    <property type="match status" value="1"/>
</dbReference>
<dbReference type="GO" id="GO:1902201">
    <property type="term" value="P:negative regulation of bacterial-type flagellum-dependent cell motility"/>
    <property type="evidence" value="ECO:0007669"/>
    <property type="project" value="TreeGrafter"/>
</dbReference>
<dbReference type="SMART" id="SM00267">
    <property type="entry name" value="GGDEF"/>
    <property type="match status" value="1"/>
</dbReference>
<dbReference type="GO" id="GO:0043709">
    <property type="term" value="P:cell adhesion involved in single-species biofilm formation"/>
    <property type="evidence" value="ECO:0007669"/>
    <property type="project" value="TreeGrafter"/>
</dbReference>
<dbReference type="SUPFAM" id="SSF55073">
    <property type="entry name" value="Nucleotide cyclase"/>
    <property type="match status" value="1"/>
</dbReference>
<sequence length="308" mass="35857">MSAIERFLRQRNWNILSELIFHSEDLIAAFDMNYRLLLANPAYCQAYYCDPNTENHWQDIMRLNYEQKRGPVVETDDIEAWLIEALARRAVLKYRSFEAELHGGKWIWITETVSPEGVTLFYATDISTVRTSSRKLRLERDAARRASWTDPLTGVPNRRYIMDRLEEWHEKQSCQAEFGEHVLAVVDLDKFKRINDLYGHDVGDEVLCSFSQNVVKHIRPFDLFGRIGGEEFLFFMPNCSPDIARHRLSMFQSMALNPKQGSKDLSIVYTFSGGVVSICKDEDIHYSIREADKLLYRAKAEGRVRILC</sequence>
<evidence type="ECO:0000256" key="1">
    <source>
        <dbReference type="ARBA" id="ARBA00012528"/>
    </source>
</evidence>
<proteinExistence type="predicted"/>
<accession>A0A4Y5SU31</accession>
<dbReference type="Gene3D" id="3.30.70.270">
    <property type="match status" value="1"/>
</dbReference>
<evidence type="ECO:0000259" key="2">
    <source>
        <dbReference type="PROSITE" id="PS50887"/>
    </source>
</evidence>
<geneLocation type="plasmid" evidence="3 4">
    <name>unnamed4</name>
</geneLocation>
<dbReference type="InterPro" id="IPR000160">
    <property type="entry name" value="GGDEF_dom"/>
</dbReference>
<organism evidence="3 4">
    <name type="scientific">Paracoccus liaowanqingii</name>
    <dbReference type="NCBI Taxonomy" id="2560053"/>
    <lineage>
        <taxon>Bacteria</taxon>
        <taxon>Pseudomonadati</taxon>
        <taxon>Pseudomonadota</taxon>
        <taxon>Alphaproteobacteria</taxon>
        <taxon>Rhodobacterales</taxon>
        <taxon>Paracoccaceae</taxon>
        <taxon>Paracoccus</taxon>
    </lineage>
</organism>
<dbReference type="GO" id="GO:0005886">
    <property type="term" value="C:plasma membrane"/>
    <property type="evidence" value="ECO:0007669"/>
    <property type="project" value="TreeGrafter"/>
</dbReference>
<gene>
    <name evidence="3" type="ORF">E4191_20325</name>
</gene>
<dbReference type="PANTHER" id="PTHR45138:SF24">
    <property type="entry name" value="DIGUANYLATE CYCLASE DGCC-RELATED"/>
    <property type="match status" value="1"/>
</dbReference>
<dbReference type="InterPro" id="IPR043128">
    <property type="entry name" value="Rev_trsase/Diguanyl_cyclase"/>
</dbReference>
<dbReference type="CDD" id="cd01949">
    <property type="entry name" value="GGDEF"/>
    <property type="match status" value="1"/>
</dbReference>
<dbReference type="PROSITE" id="PS50887">
    <property type="entry name" value="GGDEF"/>
    <property type="match status" value="1"/>
</dbReference>
<dbReference type="PANTHER" id="PTHR45138">
    <property type="entry name" value="REGULATORY COMPONENTS OF SENSORY TRANSDUCTION SYSTEM"/>
    <property type="match status" value="1"/>
</dbReference>
<dbReference type="RefSeq" id="WP_139616196.1">
    <property type="nucleotide sequence ID" value="NZ_CP040763.1"/>
</dbReference>
<dbReference type="InterPro" id="IPR029787">
    <property type="entry name" value="Nucleotide_cyclase"/>
</dbReference>
<evidence type="ECO:0000313" key="4">
    <source>
        <dbReference type="Proteomes" id="UP000296374"/>
    </source>
</evidence>
<name>A0A4Y5SU31_9RHOB</name>
<dbReference type="KEGG" id="plia:E4191_20325"/>
<protein>
    <recommendedName>
        <fullName evidence="1">diguanylate cyclase</fullName>
        <ecNumber evidence="1">2.7.7.65</ecNumber>
    </recommendedName>
</protein>
<keyword evidence="3" id="KW-0614">Plasmid</keyword>
<dbReference type="NCBIfam" id="TIGR00254">
    <property type="entry name" value="GGDEF"/>
    <property type="match status" value="1"/>
</dbReference>
<dbReference type="EMBL" id="CP040763">
    <property type="protein sequence ID" value="QDA36453.1"/>
    <property type="molecule type" value="Genomic_DNA"/>
</dbReference>
<dbReference type="AlphaFoldDB" id="A0A4Y5SU31"/>
<evidence type="ECO:0000313" key="3">
    <source>
        <dbReference type="EMBL" id="QDA36453.1"/>
    </source>
</evidence>
<dbReference type="GO" id="GO:0052621">
    <property type="term" value="F:diguanylate cyclase activity"/>
    <property type="evidence" value="ECO:0007669"/>
    <property type="project" value="UniProtKB-EC"/>
</dbReference>
<dbReference type="EC" id="2.7.7.65" evidence="1"/>
<dbReference type="InterPro" id="IPR050469">
    <property type="entry name" value="Diguanylate_Cyclase"/>
</dbReference>
<dbReference type="Proteomes" id="UP000296374">
    <property type="component" value="Plasmid unnamed4"/>
</dbReference>
<reference evidence="4" key="1">
    <citation type="submission" date="2019-05" db="EMBL/GenBank/DDBJ databases">
        <title>Tamlana fucoidanivorans sp. nov., isolated from the surface of algae collected from Fujian province in China.</title>
        <authorList>
            <person name="Li J."/>
        </authorList>
    </citation>
    <scope>NUCLEOTIDE SEQUENCE [LARGE SCALE GENOMIC DNA]</scope>
    <source>
        <strain evidence="4">2251</strain>
        <plasmid evidence="4">unnamed4</plasmid>
    </source>
</reference>